<evidence type="ECO:0000313" key="3">
    <source>
        <dbReference type="Proteomes" id="UP000053259"/>
    </source>
</evidence>
<name>A0A0D1YY40_9PEZI</name>
<evidence type="ECO:0000313" key="2">
    <source>
        <dbReference type="EMBL" id="KIW05587.1"/>
    </source>
</evidence>
<evidence type="ECO:0000256" key="1">
    <source>
        <dbReference type="SAM" id="MobiDB-lite"/>
    </source>
</evidence>
<dbReference type="InParanoid" id="A0A0D1YY40"/>
<dbReference type="Proteomes" id="UP000053259">
    <property type="component" value="Unassembled WGS sequence"/>
</dbReference>
<dbReference type="EMBL" id="KN847537">
    <property type="protein sequence ID" value="KIW05587.1"/>
    <property type="molecule type" value="Genomic_DNA"/>
</dbReference>
<feature type="compositionally biased region" description="Basic and acidic residues" evidence="1">
    <location>
        <begin position="1"/>
        <end position="17"/>
    </location>
</feature>
<sequence>MEGRSKDRTESSEDGSARKRSGSRISRLLASQLEGEGQIGALLESCTRWGARIYFAATKATGQDRTGQDRTVPYVGAERGEEDAKTLKKSRAKVQSNDSGADVQLSRFAVAAVRFCLRAREPGAFRLLASPGAIAFSSARAVQQRACGRRSSAQHRRSSLQHRPRTLCWWDTALPGET</sequence>
<dbReference type="AlphaFoldDB" id="A0A0D1YY40"/>
<gene>
    <name evidence="2" type="ORF">PV09_03462</name>
</gene>
<dbReference type="VEuPathDB" id="FungiDB:PV09_03462"/>
<protein>
    <submittedName>
        <fullName evidence="2">Uncharacterized protein</fullName>
    </submittedName>
</protein>
<proteinExistence type="predicted"/>
<reference evidence="2 3" key="1">
    <citation type="submission" date="2015-01" db="EMBL/GenBank/DDBJ databases">
        <title>The Genome Sequence of Ochroconis gallopava CBS43764.</title>
        <authorList>
            <consortium name="The Broad Institute Genomics Platform"/>
            <person name="Cuomo C."/>
            <person name="de Hoog S."/>
            <person name="Gorbushina A."/>
            <person name="Stielow B."/>
            <person name="Teixiera M."/>
            <person name="Abouelleil A."/>
            <person name="Chapman S.B."/>
            <person name="Priest M."/>
            <person name="Young S.K."/>
            <person name="Wortman J."/>
            <person name="Nusbaum C."/>
            <person name="Birren B."/>
        </authorList>
    </citation>
    <scope>NUCLEOTIDE SEQUENCE [LARGE SCALE GENOMIC DNA]</scope>
    <source>
        <strain evidence="2 3">CBS 43764</strain>
    </source>
</reference>
<keyword evidence="3" id="KW-1185">Reference proteome</keyword>
<feature type="region of interest" description="Disordered" evidence="1">
    <location>
        <begin position="1"/>
        <end position="25"/>
    </location>
</feature>
<organism evidence="2 3">
    <name type="scientific">Verruconis gallopava</name>
    <dbReference type="NCBI Taxonomy" id="253628"/>
    <lineage>
        <taxon>Eukaryota</taxon>
        <taxon>Fungi</taxon>
        <taxon>Dikarya</taxon>
        <taxon>Ascomycota</taxon>
        <taxon>Pezizomycotina</taxon>
        <taxon>Dothideomycetes</taxon>
        <taxon>Pleosporomycetidae</taxon>
        <taxon>Venturiales</taxon>
        <taxon>Sympoventuriaceae</taxon>
        <taxon>Verruconis</taxon>
    </lineage>
</organism>
<dbReference type="RefSeq" id="XP_016215456.1">
    <property type="nucleotide sequence ID" value="XM_016356663.1"/>
</dbReference>
<dbReference type="GeneID" id="27311435"/>
<accession>A0A0D1YY40</accession>
<dbReference type="HOGENOM" id="CLU_1511755_0_0_1"/>